<accession>A0ABQ3BSD2</accession>
<feature type="transmembrane region" description="Helical" evidence="1">
    <location>
        <begin position="220"/>
        <end position="238"/>
    </location>
</feature>
<feature type="transmembrane region" description="Helical" evidence="1">
    <location>
        <begin position="54"/>
        <end position="72"/>
    </location>
</feature>
<gene>
    <name evidence="3" type="ORF">GCM10008101_06000</name>
</gene>
<dbReference type="PANTHER" id="PTHR36927">
    <property type="entry name" value="BLR4337 PROTEIN"/>
    <property type="match status" value="1"/>
</dbReference>
<sequence length="394" mass="44728">MNRRHYIDALRALAFALLILYHWGMLYVGDWGWHIKSPHTYEWLQWPMLFVNRWRMSLIFLISGVSTAYLLGRAGGLAFLGRRTLRLLLPLVFGMLVIVPVQPYVQGIGTGYVQPGYLDFLARYYRFQPWPAGAFDGDTHGITWNHLWYLAYLWTYTVALALVLPLLRSRGGRWLQARFTGLRGAAMLLVPAIPIAIATVTLQGRFEDTGDLIHDGYRNALYFTVFLYGFAIARADGFWDELARLRQRSLALMLGLFGLYGVLVAVLPDDLPACVQQIVWVLRSVYIWWSLCAVLGWSKALLDRPWPWLGWANEAVFPWYVLHQSLTVLLAYWLIPLRLPVGVEAVGVLAGTVIGCWAGFAVIRRLPLLRPLFGLKWRRRDASPAVTLPAAAAA</sequence>
<dbReference type="EMBL" id="BMXY01000001">
    <property type="protein sequence ID" value="GGZ55383.1"/>
    <property type="molecule type" value="Genomic_DNA"/>
</dbReference>
<feature type="transmembrane region" description="Helical" evidence="1">
    <location>
        <begin position="341"/>
        <end position="363"/>
    </location>
</feature>
<dbReference type="Pfam" id="PF01757">
    <property type="entry name" value="Acyl_transf_3"/>
    <property type="match status" value="1"/>
</dbReference>
<evidence type="ECO:0000313" key="4">
    <source>
        <dbReference type="Proteomes" id="UP000643403"/>
    </source>
</evidence>
<dbReference type="RefSeq" id="WP_189446884.1">
    <property type="nucleotide sequence ID" value="NZ_BMXY01000001.1"/>
</dbReference>
<reference evidence="4" key="1">
    <citation type="journal article" date="2019" name="Int. J. Syst. Evol. Microbiol.">
        <title>The Global Catalogue of Microorganisms (GCM) 10K type strain sequencing project: providing services to taxonomists for standard genome sequencing and annotation.</title>
        <authorList>
            <consortium name="The Broad Institute Genomics Platform"/>
            <consortium name="The Broad Institute Genome Sequencing Center for Infectious Disease"/>
            <person name="Wu L."/>
            <person name="Ma J."/>
        </authorList>
    </citation>
    <scope>NUCLEOTIDE SEQUENCE [LARGE SCALE GENOMIC DNA]</scope>
    <source>
        <strain evidence="4">KCTC 22558</strain>
    </source>
</reference>
<feature type="domain" description="Acyltransferase 3" evidence="2">
    <location>
        <begin position="5"/>
        <end position="358"/>
    </location>
</feature>
<keyword evidence="1" id="KW-1133">Transmembrane helix</keyword>
<keyword evidence="1" id="KW-0472">Membrane</keyword>
<protein>
    <submittedName>
        <fullName evidence="3">Membrane protein</fullName>
    </submittedName>
</protein>
<evidence type="ECO:0000256" key="1">
    <source>
        <dbReference type="SAM" id="Phobius"/>
    </source>
</evidence>
<feature type="transmembrane region" description="Helical" evidence="1">
    <location>
        <begin position="84"/>
        <end position="105"/>
    </location>
</feature>
<dbReference type="PANTHER" id="PTHR36927:SF3">
    <property type="entry name" value="GLUCANS BIOSYNTHESIS PROTEIN C"/>
    <property type="match status" value="1"/>
</dbReference>
<evidence type="ECO:0000313" key="3">
    <source>
        <dbReference type="EMBL" id="GGZ55383.1"/>
    </source>
</evidence>
<proteinExistence type="predicted"/>
<feature type="transmembrane region" description="Helical" evidence="1">
    <location>
        <begin position="179"/>
        <end position="200"/>
    </location>
</feature>
<comment type="caution">
    <text evidence="3">The sequence shown here is derived from an EMBL/GenBank/DDBJ whole genome shotgun (WGS) entry which is preliminary data.</text>
</comment>
<name>A0ABQ3BSD2_9GAMM</name>
<organism evidence="3 4">
    <name type="scientific">Cognatilysobacter xinjiangensis</name>
    <dbReference type="NCBI Taxonomy" id="546892"/>
    <lineage>
        <taxon>Bacteria</taxon>
        <taxon>Pseudomonadati</taxon>
        <taxon>Pseudomonadota</taxon>
        <taxon>Gammaproteobacteria</taxon>
        <taxon>Lysobacterales</taxon>
        <taxon>Lysobacteraceae</taxon>
        <taxon>Cognatilysobacter</taxon>
    </lineage>
</organism>
<feature type="transmembrane region" description="Helical" evidence="1">
    <location>
        <begin position="12"/>
        <end position="34"/>
    </location>
</feature>
<evidence type="ECO:0000259" key="2">
    <source>
        <dbReference type="Pfam" id="PF01757"/>
    </source>
</evidence>
<feature type="transmembrane region" description="Helical" evidence="1">
    <location>
        <begin position="280"/>
        <end position="297"/>
    </location>
</feature>
<keyword evidence="4" id="KW-1185">Reference proteome</keyword>
<dbReference type="InterPro" id="IPR050623">
    <property type="entry name" value="Glucan_succinyl_AcylTrfase"/>
</dbReference>
<dbReference type="InterPro" id="IPR002656">
    <property type="entry name" value="Acyl_transf_3_dom"/>
</dbReference>
<keyword evidence="1" id="KW-0812">Transmembrane</keyword>
<feature type="transmembrane region" description="Helical" evidence="1">
    <location>
        <begin position="317"/>
        <end position="335"/>
    </location>
</feature>
<feature type="transmembrane region" description="Helical" evidence="1">
    <location>
        <begin position="147"/>
        <end position="167"/>
    </location>
</feature>
<dbReference type="Proteomes" id="UP000643403">
    <property type="component" value="Unassembled WGS sequence"/>
</dbReference>
<feature type="transmembrane region" description="Helical" evidence="1">
    <location>
        <begin position="250"/>
        <end position="268"/>
    </location>
</feature>